<dbReference type="AlphaFoldDB" id="A0A378Y116"/>
<organism evidence="1 2">
    <name type="scientific">Paenibacillus polymyxa</name>
    <name type="common">Bacillus polymyxa</name>
    <dbReference type="NCBI Taxonomy" id="1406"/>
    <lineage>
        <taxon>Bacteria</taxon>
        <taxon>Bacillati</taxon>
        <taxon>Bacillota</taxon>
        <taxon>Bacilli</taxon>
        <taxon>Bacillales</taxon>
        <taxon>Paenibacillaceae</taxon>
        <taxon>Paenibacillus</taxon>
    </lineage>
</organism>
<proteinExistence type="predicted"/>
<dbReference type="EMBL" id="UGSC01000001">
    <property type="protein sequence ID" value="SUA70230.1"/>
    <property type="molecule type" value="Genomic_DNA"/>
</dbReference>
<reference evidence="1 2" key="1">
    <citation type="submission" date="2018-06" db="EMBL/GenBank/DDBJ databases">
        <authorList>
            <consortium name="Pathogen Informatics"/>
            <person name="Doyle S."/>
        </authorList>
    </citation>
    <scope>NUCLEOTIDE SEQUENCE [LARGE SCALE GENOMIC DNA]</scope>
    <source>
        <strain evidence="1 2">NCTC10343</strain>
    </source>
</reference>
<name>A0A378Y116_PAEPO</name>
<sequence length="58" mass="6864">MKINTDSICLKCKNFEHECGDLSQQEEYNCFETCNSPDETIQDRFEDEYEINECRGFA</sequence>
<protein>
    <submittedName>
        <fullName evidence="1">Uncharacterized protein</fullName>
    </submittedName>
</protein>
<evidence type="ECO:0000313" key="1">
    <source>
        <dbReference type="EMBL" id="SUA70230.1"/>
    </source>
</evidence>
<accession>A0A378Y116</accession>
<gene>
    <name evidence="1" type="ORF">NCTC10343_03100</name>
</gene>
<dbReference type="Proteomes" id="UP000254400">
    <property type="component" value="Unassembled WGS sequence"/>
</dbReference>
<evidence type="ECO:0000313" key="2">
    <source>
        <dbReference type="Proteomes" id="UP000254400"/>
    </source>
</evidence>